<dbReference type="InterPro" id="IPR005204">
    <property type="entry name" value="Hemocyanin_N"/>
</dbReference>
<dbReference type="PROSITE" id="PS00209">
    <property type="entry name" value="HEMOCYANIN_1"/>
    <property type="match status" value="1"/>
</dbReference>
<dbReference type="Pfam" id="PF00372">
    <property type="entry name" value="Hemocyanin_M"/>
    <property type="match status" value="1"/>
</dbReference>
<dbReference type="PROSITE" id="PS00498">
    <property type="entry name" value="TYROSINASE_2"/>
    <property type="match status" value="1"/>
</dbReference>
<dbReference type="PANTHER" id="PTHR11511">
    <property type="entry name" value="LARVAL STORAGE PROTEIN/PHENOLOXIDASE"/>
    <property type="match status" value="1"/>
</dbReference>
<keyword evidence="4" id="KW-0964">Secreted</keyword>
<keyword evidence="8" id="KW-0503">Monooxygenase</keyword>
<dbReference type="InterPro" id="IPR008922">
    <property type="entry name" value="Di-copper_centre_dom_sf"/>
</dbReference>
<dbReference type="InterPro" id="IPR037020">
    <property type="entry name" value="Hemocyanin_C_sf"/>
</dbReference>
<dbReference type="Gene3D" id="1.20.1370.10">
    <property type="entry name" value="Hemocyanin, N-terminal domain"/>
    <property type="match status" value="1"/>
</dbReference>
<dbReference type="InterPro" id="IPR002227">
    <property type="entry name" value="Tyrosinase_Cu-bd"/>
</dbReference>
<organism evidence="11">
    <name type="scientific">Timema tahoe</name>
    <dbReference type="NCBI Taxonomy" id="61484"/>
    <lineage>
        <taxon>Eukaryota</taxon>
        <taxon>Metazoa</taxon>
        <taxon>Ecdysozoa</taxon>
        <taxon>Arthropoda</taxon>
        <taxon>Hexapoda</taxon>
        <taxon>Insecta</taxon>
        <taxon>Pterygota</taxon>
        <taxon>Neoptera</taxon>
        <taxon>Polyneoptera</taxon>
        <taxon>Phasmatodea</taxon>
        <taxon>Timematodea</taxon>
        <taxon>Timematoidea</taxon>
        <taxon>Timematidae</taxon>
        <taxon>Timema</taxon>
    </lineage>
</organism>
<comment type="subcellular location">
    <subcellularLocation>
        <location evidence="2">Secreted</location>
    </subcellularLocation>
</comment>
<dbReference type="GO" id="GO:0004503">
    <property type="term" value="F:tyrosinase activity"/>
    <property type="evidence" value="ECO:0007669"/>
    <property type="project" value="UniProtKB-ARBA"/>
</dbReference>
<dbReference type="GO" id="GO:0046872">
    <property type="term" value="F:metal ion binding"/>
    <property type="evidence" value="ECO:0007669"/>
    <property type="project" value="UniProtKB-KW"/>
</dbReference>
<dbReference type="InterPro" id="IPR000896">
    <property type="entry name" value="Hemocyanin/hexamerin_mid_dom"/>
</dbReference>
<sequence>MAAKKSVLYLFDRPSEPVFVSKGDTNVRFEIPTEYLAERYQPLATDIFNRFGDETGELIKVSRISVPDITPLLELGRRDNFSLFIPRHRKLAARLIDIFMGMRTYDDFLSAAVYCRDRLNPNMFIYALSVAILHRPDTRNLEVPPLSEVFPDKYMDSAVFARAKEESNVVSSGSRMPLVIPQDYTATDLEIEHRVAYFREDVGINLHHWHWHLVYPFNAALNIVNKDRRGELFFYMHQQIMGRYNFERFCNRLGRTKRLLNLREPIAEGYFPKLDSLVAGRVWPARHANATLSDVYREQEQLKFDLHDLERWRDRIYDAIHKGEVVNDRGQTLVLNEEKGIDILGNIIESSILTANATFYGDMHNLGHVAIALCHDPDHRHLETFGVIGDPATAMRDPVFYRWHAFIDDIFQEHKNTMPRYTVDQLNFNNVRVTAVEVVTRGSKTKNEFLTFWQQDDVDLSRGLDFTPRGSVFARFTHLQHTPFNYRIQVENSSNQQRIGTVRIFLAPKFDERGLPMLFLDQKGLFIELDKFQVTLKPKTNLIERRSEESSVTIPFERTFRNLEAGRPTVAGDAMEQFNYCGCGWPQHMLLPKGTAEGFPSQLFVMVSDYEGDKASEYEFRRSVSQKIPRQKCCRPEEHRSRSVLPFQDFLASVYSPILHQQLLISGRRSSHTKTQYPLEALAQTDLTPINPLQHLLLLSALINQQNDGACADASSYCGIRDKLYPDKRNMDYPFDRQPRENVNTTQQFLTPNMMLQDVTIRFSNRIQTPKSDASNKLK</sequence>
<evidence type="ECO:0000313" key="11">
    <source>
        <dbReference type="EMBL" id="CAD7462578.1"/>
    </source>
</evidence>
<dbReference type="EMBL" id="OE006307">
    <property type="protein sequence ID" value="CAD7462578.1"/>
    <property type="molecule type" value="Genomic_DNA"/>
</dbReference>
<feature type="domain" description="Tyrosinase copper-binding" evidence="10">
    <location>
        <begin position="397"/>
        <end position="408"/>
    </location>
</feature>
<evidence type="ECO:0000256" key="1">
    <source>
        <dbReference type="ARBA" id="ARBA00001973"/>
    </source>
</evidence>
<keyword evidence="5" id="KW-0479">Metal-binding</keyword>
<proteinExistence type="inferred from homology"/>
<evidence type="ECO:0000256" key="3">
    <source>
        <dbReference type="ARBA" id="ARBA00009928"/>
    </source>
</evidence>
<evidence type="ECO:0000256" key="6">
    <source>
        <dbReference type="ARBA" id="ARBA00023002"/>
    </source>
</evidence>
<name>A0A7R9IQ65_9NEOP</name>
<dbReference type="AlphaFoldDB" id="A0A7R9IQ65"/>
<dbReference type="PROSITE" id="PS00210">
    <property type="entry name" value="HEMOCYANIN_2"/>
    <property type="match status" value="1"/>
</dbReference>
<dbReference type="SUPFAM" id="SSF81296">
    <property type="entry name" value="E set domains"/>
    <property type="match status" value="2"/>
</dbReference>
<dbReference type="SUPFAM" id="SSF48050">
    <property type="entry name" value="Hemocyanin, N-terminal domain"/>
    <property type="match status" value="1"/>
</dbReference>
<dbReference type="Pfam" id="PF03723">
    <property type="entry name" value="Hemocyanin_C"/>
    <property type="match status" value="2"/>
</dbReference>
<dbReference type="Pfam" id="PF03722">
    <property type="entry name" value="Hemocyanin_N"/>
    <property type="match status" value="1"/>
</dbReference>
<dbReference type="GO" id="GO:0006582">
    <property type="term" value="P:melanin metabolic process"/>
    <property type="evidence" value="ECO:0007669"/>
    <property type="project" value="UniProtKB-ARBA"/>
</dbReference>
<evidence type="ECO:0000259" key="10">
    <source>
        <dbReference type="PROSITE" id="PS00498"/>
    </source>
</evidence>
<evidence type="ECO:0000256" key="5">
    <source>
        <dbReference type="ARBA" id="ARBA00022723"/>
    </source>
</evidence>
<comment type="cofactor">
    <cofactor evidence="1">
        <name>Cu(2+)</name>
        <dbReference type="ChEBI" id="CHEBI:29036"/>
    </cofactor>
</comment>
<evidence type="ECO:0000256" key="2">
    <source>
        <dbReference type="ARBA" id="ARBA00004613"/>
    </source>
</evidence>
<dbReference type="InterPro" id="IPR036697">
    <property type="entry name" value="Hemocyanin_N_sf"/>
</dbReference>
<dbReference type="PANTHER" id="PTHR11511:SF4">
    <property type="entry name" value="PHENOLOXIDASE 2-RELATED"/>
    <property type="match status" value="1"/>
</dbReference>
<keyword evidence="7" id="KW-0186">Copper</keyword>
<dbReference type="FunFam" id="1.10.1280.10:FF:000004">
    <property type="entry name" value="Hemocyanin subunit 2"/>
    <property type="match status" value="1"/>
</dbReference>
<dbReference type="Gene3D" id="1.10.1280.10">
    <property type="entry name" value="Di-copper center containing domain from catechol oxidase"/>
    <property type="match status" value="1"/>
</dbReference>
<evidence type="ECO:0000256" key="7">
    <source>
        <dbReference type="ARBA" id="ARBA00023008"/>
    </source>
</evidence>
<keyword evidence="9" id="KW-1015">Disulfide bond</keyword>
<evidence type="ECO:0000256" key="4">
    <source>
        <dbReference type="ARBA" id="ARBA00022525"/>
    </source>
</evidence>
<dbReference type="GO" id="GO:0005576">
    <property type="term" value="C:extracellular region"/>
    <property type="evidence" value="ECO:0007669"/>
    <property type="project" value="UniProtKB-SubCell"/>
</dbReference>
<dbReference type="PRINTS" id="PR00187">
    <property type="entry name" value="HAEMOCYANIN"/>
</dbReference>
<keyword evidence="6" id="KW-0560">Oxidoreductase</keyword>
<dbReference type="SUPFAM" id="SSF48056">
    <property type="entry name" value="Di-copper centre-containing domain"/>
    <property type="match status" value="1"/>
</dbReference>
<accession>A0A7R9IQ65</accession>
<evidence type="ECO:0000256" key="8">
    <source>
        <dbReference type="ARBA" id="ARBA00023033"/>
    </source>
</evidence>
<reference evidence="11" key="1">
    <citation type="submission" date="2020-11" db="EMBL/GenBank/DDBJ databases">
        <authorList>
            <person name="Tran Van P."/>
        </authorList>
    </citation>
    <scope>NUCLEOTIDE SEQUENCE</scope>
</reference>
<protein>
    <recommendedName>
        <fullName evidence="10">Tyrosinase copper-binding domain-containing protein</fullName>
    </recommendedName>
</protein>
<comment type="similarity">
    <text evidence="3">Belongs to the tyrosinase family.</text>
</comment>
<dbReference type="InterPro" id="IPR014756">
    <property type="entry name" value="Ig_E-set"/>
</dbReference>
<gene>
    <name evidence="11" type="ORF">TTEB3V08_LOCUS10469</name>
</gene>
<dbReference type="Gene3D" id="2.60.40.1520">
    <property type="entry name" value="Hemocyanin, C-terminal domain"/>
    <property type="match status" value="2"/>
</dbReference>
<dbReference type="InterPro" id="IPR005203">
    <property type="entry name" value="Hemocyanin_C"/>
</dbReference>
<dbReference type="InterPro" id="IPR013788">
    <property type="entry name" value="Hemocyanin/hexamerin"/>
</dbReference>
<evidence type="ECO:0000256" key="9">
    <source>
        <dbReference type="ARBA" id="ARBA00023157"/>
    </source>
</evidence>